<dbReference type="EMBL" id="MF571888">
    <property type="protein sequence ID" value="AWU46655.1"/>
    <property type="molecule type" value="mRNA"/>
</dbReference>
<feature type="compositionally biased region" description="Polar residues" evidence="3">
    <location>
        <begin position="451"/>
        <end position="461"/>
    </location>
</feature>
<evidence type="ECO:0000259" key="4">
    <source>
        <dbReference type="Pfam" id="PF12881"/>
    </source>
</evidence>
<feature type="compositionally biased region" description="Polar residues" evidence="3">
    <location>
        <begin position="661"/>
        <end position="670"/>
    </location>
</feature>
<feature type="compositionally biased region" description="Basic and acidic residues" evidence="3">
    <location>
        <begin position="896"/>
        <end position="906"/>
    </location>
</feature>
<protein>
    <submittedName>
        <fullName evidence="5">NAP1L4/NUTM1D fusion protein</fullName>
    </submittedName>
</protein>
<feature type="compositionally biased region" description="Basic and acidic residues" evidence="3">
    <location>
        <begin position="121"/>
        <end position="137"/>
    </location>
</feature>
<feature type="region of interest" description="Disordered" evidence="3">
    <location>
        <begin position="837"/>
        <end position="856"/>
    </location>
</feature>
<dbReference type="InterPro" id="IPR024310">
    <property type="entry name" value="NUT"/>
</dbReference>
<dbReference type="Pfam" id="PF00956">
    <property type="entry name" value="NAP"/>
    <property type="match status" value="1"/>
</dbReference>
<feature type="region of interest" description="Disordered" evidence="3">
    <location>
        <begin position="301"/>
        <end position="330"/>
    </location>
</feature>
<comment type="similarity">
    <text evidence="2">Belongs to the NUT family.</text>
</comment>
<feature type="domain" description="Nuclear Testis protein N-terminal" evidence="4">
    <location>
        <begin position="871"/>
        <end position="1093"/>
    </location>
</feature>
<dbReference type="GO" id="GO:0006334">
    <property type="term" value="P:nucleosome assembly"/>
    <property type="evidence" value="ECO:0007669"/>
    <property type="project" value="InterPro"/>
</dbReference>
<dbReference type="InterPro" id="IPR037231">
    <property type="entry name" value="NAP-like_sf"/>
</dbReference>
<feature type="compositionally biased region" description="Acidic residues" evidence="3">
    <location>
        <begin position="359"/>
        <end position="368"/>
    </location>
</feature>
<feature type="compositionally biased region" description="Polar residues" evidence="3">
    <location>
        <begin position="847"/>
        <end position="856"/>
    </location>
</feature>
<feature type="region of interest" description="Disordered" evidence="3">
    <location>
        <begin position="886"/>
        <end position="981"/>
    </location>
</feature>
<feature type="region of interest" description="Disordered" evidence="3">
    <location>
        <begin position="995"/>
        <end position="1096"/>
    </location>
</feature>
<comment type="similarity">
    <text evidence="1">Belongs to the nucleosome assembly protein (NAP) family.</text>
</comment>
<feature type="region of interest" description="Disordered" evidence="3">
    <location>
        <begin position="1"/>
        <end position="31"/>
    </location>
</feature>
<reference evidence="5" key="1">
    <citation type="submission" date="2017-07" db="EMBL/GenBank/DDBJ databases">
        <authorList>
            <person name="Sun Z.S."/>
            <person name="Albrecht U."/>
            <person name="Echele G."/>
            <person name="Lee C.C."/>
        </authorList>
    </citation>
    <scope>NUCLEOTIDE SEQUENCE</scope>
</reference>
<feature type="compositionally biased region" description="Polar residues" evidence="3">
    <location>
        <begin position="914"/>
        <end position="935"/>
    </location>
</feature>
<gene>
    <name evidence="5" type="primary">NAP1L4</name>
    <name evidence="5" type="synonym">NUTM1D fusion</name>
</gene>
<dbReference type="InterPro" id="IPR024309">
    <property type="entry name" value="NUT_N"/>
</dbReference>
<dbReference type="AlphaFoldDB" id="A0A2U9QGI0"/>
<evidence type="ECO:0000313" key="5">
    <source>
        <dbReference type="EMBL" id="AWU46655.1"/>
    </source>
</evidence>
<evidence type="ECO:0000256" key="1">
    <source>
        <dbReference type="ARBA" id="ARBA00009947"/>
    </source>
</evidence>
<feature type="domain" description="Nuclear Testis protein N-terminal" evidence="4">
    <location>
        <begin position="250"/>
        <end position="493"/>
    </location>
</feature>
<feature type="region of interest" description="Disordered" evidence="3">
    <location>
        <begin position="657"/>
        <end position="678"/>
    </location>
</feature>
<dbReference type="SUPFAM" id="SSF143113">
    <property type="entry name" value="NAP-like"/>
    <property type="match status" value="1"/>
</dbReference>
<feature type="region of interest" description="Disordered" evidence="3">
    <location>
        <begin position="347"/>
        <end position="369"/>
    </location>
</feature>
<sequence>MADHSFSDGVPSDSVEAAKNASNTEKLTDQVMQNPRVLAALQERLDNVPHTPSSYIETLPKAVKRRINALKQLQVRCAHIEAKFYEEVHDLERKYAALYQPLFDKRREFITGDVEPTDAESEWHSENEEEEKLAGDMKSKVVVTEKAAATAEEPDPKGIPEFWFTIFRNVDMLSELVQEYDEPILKHLQDIKVKFSDPGQPMSFVLEFHFEPNDYFTNSVLTKTYKMKSEPDKADPFSFEGPEIVDCDGFMEFEAEEMQIQNTQLMNGSQGLSPATPLKLDPLGPLASEVCQQPVYIPKKAASKTRAPRRRQRKAQRPPAPEAPKEIPPEAVKEYVDIMEWLVGTHLATGESDGKQEEEGQQQEEEGMYPDPGLLSYINELCSQKVFVSKVEAVIHPQFLADLLSPEKQRDPLALIEELEQEEGLTLAQLVQKRLMALEEEEDAEAPPSFSGAQLDSSPSGSVEDEDGDGRLRPSPGLQGAGGAACLGKVSSSGKRAREVHGGQEQALDSPRGMHRDGNTLPSPSSWDLQPELAAPQGTPGPLGVERRGSGKVINQVSLHQDGHLGGAGPPGHCLVADRTSEALPLCWQGGFQPESTPSLDAGLAELAPLQGQGLEKQVLGLQKGQQTGGRGVLPQGKEPLAVPWEGSSGAMWGDDRGTPMAQSYDQNPSPRAAGERDDVCLSPGVWLSSEMDAVGLELPVQIEEVIESFQVEKCVTEYQEGCQGLGSRGNISLGPGETLVPGDTESSVIPCGGTVAAAALEKRNYCSLPGPLRANSPPLRSKENQEQSCETVGHPSDLWAEGCFPLLESGDSTLGSSKETLPPTCQGNLLIMGTEDASSLPEASQEAGSRGNSFSPLLETIEPVNILDVKDDCGLQLRVSEDTCPLNVHSYDPQGEGRVDPDLSKPKNLAPLQESQESYTTGTPKATSSHQGLGSTLPRRGTRNAIVPRETSVSKTHRSADRAKGKEKKKKEAEEEDEELSNFAYLLASKLSLSPREHPLSPHHASGGQGSQRASHLLPAGAKGPSKLPYPVAKSGKRALAGGPAPTEKTPHSGAQLGVPREKPLALGVVRPSQPRKRRCDSFVTGRRKKRRRSQ</sequence>
<dbReference type="OrthoDB" id="27325at2759"/>
<dbReference type="InterPro" id="IPR002164">
    <property type="entry name" value="NAP_family"/>
</dbReference>
<feature type="compositionally biased region" description="Polar residues" evidence="3">
    <location>
        <begin position="20"/>
        <end position="31"/>
    </location>
</feature>
<name>A0A2U9QGI0_HUMAN</name>
<evidence type="ECO:0000256" key="2">
    <source>
        <dbReference type="ARBA" id="ARBA00010586"/>
    </source>
</evidence>
<accession>A0A2U9QGI0</accession>
<feature type="compositionally biased region" description="Basic residues" evidence="3">
    <location>
        <begin position="1087"/>
        <end position="1096"/>
    </location>
</feature>
<proteinExistence type="evidence at transcript level"/>
<organism evidence="5">
    <name type="scientific">Homo sapiens</name>
    <name type="common">Human</name>
    <dbReference type="NCBI Taxonomy" id="9606"/>
    <lineage>
        <taxon>Eukaryota</taxon>
        <taxon>Metazoa</taxon>
        <taxon>Chordata</taxon>
        <taxon>Craniata</taxon>
        <taxon>Vertebrata</taxon>
        <taxon>Euteleostomi</taxon>
        <taxon>Mammalia</taxon>
        <taxon>Eutheria</taxon>
        <taxon>Euarchontoglires</taxon>
        <taxon>Primates</taxon>
        <taxon>Haplorrhini</taxon>
        <taxon>Catarrhini</taxon>
        <taxon>Hominidae</taxon>
        <taxon>Homo</taxon>
    </lineage>
</organism>
<dbReference type="PANTHER" id="PTHR22879:SF13">
    <property type="entry name" value="NUT FAMILY MEMBER 1"/>
    <property type="match status" value="1"/>
</dbReference>
<evidence type="ECO:0000256" key="3">
    <source>
        <dbReference type="SAM" id="MobiDB-lite"/>
    </source>
</evidence>
<dbReference type="ChiTaRS" id="NAP1L4">
    <property type="organism name" value="human"/>
</dbReference>
<feature type="compositionally biased region" description="Basic residues" evidence="3">
    <location>
        <begin position="301"/>
        <end position="316"/>
    </location>
</feature>
<dbReference type="FunFam" id="1.20.5.1500:FF:000001">
    <property type="entry name" value="Nucleosome assembly protein 1-like 1"/>
    <property type="match status" value="1"/>
</dbReference>
<dbReference type="PANTHER" id="PTHR22879">
    <property type="entry name" value="NUT FAMILY MEMBER 1"/>
    <property type="match status" value="1"/>
</dbReference>
<dbReference type="Pfam" id="PF12881">
    <property type="entry name" value="NUT"/>
    <property type="match status" value="2"/>
</dbReference>
<dbReference type="Gene3D" id="1.20.5.1500">
    <property type="match status" value="1"/>
</dbReference>
<dbReference type="PeptideAtlas" id="A0A2U9QGI0"/>
<feature type="region of interest" description="Disordered" evidence="3">
    <location>
        <begin position="116"/>
        <end position="137"/>
    </location>
</feature>
<dbReference type="GO" id="GO:0005634">
    <property type="term" value="C:nucleus"/>
    <property type="evidence" value="ECO:0007669"/>
    <property type="project" value="InterPro"/>
</dbReference>
<feature type="region of interest" description="Disordered" evidence="3">
    <location>
        <begin position="440"/>
        <end position="548"/>
    </location>
</feature>
<dbReference type="Gene3D" id="3.30.1120.90">
    <property type="entry name" value="Nucleosome assembly protein"/>
    <property type="match status" value="1"/>
</dbReference>